<dbReference type="EMBL" id="ML770056">
    <property type="protein sequence ID" value="KAE9384932.1"/>
    <property type="molecule type" value="Genomic_DNA"/>
</dbReference>
<accession>A0A6A4GH29</accession>
<evidence type="ECO:0000313" key="4">
    <source>
        <dbReference type="Proteomes" id="UP000799118"/>
    </source>
</evidence>
<dbReference type="InterPro" id="IPR027417">
    <property type="entry name" value="P-loop_NTPase"/>
</dbReference>
<keyword evidence="4" id="KW-1185">Reference proteome</keyword>
<organism evidence="3 4">
    <name type="scientific">Gymnopus androsaceus JB14</name>
    <dbReference type="NCBI Taxonomy" id="1447944"/>
    <lineage>
        <taxon>Eukaryota</taxon>
        <taxon>Fungi</taxon>
        <taxon>Dikarya</taxon>
        <taxon>Basidiomycota</taxon>
        <taxon>Agaricomycotina</taxon>
        <taxon>Agaricomycetes</taxon>
        <taxon>Agaricomycetidae</taxon>
        <taxon>Agaricales</taxon>
        <taxon>Marasmiineae</taxon>
        <taxon>Omphalotaceae</taxon>
        <taxon>Gymnopus</taxon>
    </lineage>
</organism>
<dbReference type="Gene3D" id="3.40.50.300">
    <property type="entry name" value="P-loop containing nucleotide triphosphate hydrolases"/>
    <property type="match status" value="1"/>
</dbReference>
<dbReference type="Pfam" id="PF24883">
    <property type="entry name" value="NPHP3_N"/>
    <property type="match status" value="1"/>
</dbReference>
<feature type="non-terminal residue" evidence="3">
    <location>
        <position position="1"/>
    </location>
</feature>
<gene>
    <name evidence="3" type="ORF">BT96DRAFT_750586</name>
</gene>
<dbReference type="OrthoDB" id="3269932at2759"/>
<dbReference type="InterPro" id="IPR056884">
    <property type="entry name" value="NPHP3-like_N"/>
</dbReference>
<dbReference type="AlphaFoldDB" id="A0A6A4GH29"/>
<proteinExistence type="predicted"/>
<feature type="domain" description="Nephrocystin 3-like N-terminal" evidence="2">
    <location>
        <begin position="13"/>
        <end position="144"/>
    </location>
</feature>
<reference evidence="3" key="1">
    <citation type="journal article" date="2019" name="Environ. Microbiol.">
        <title>Fungal ecological strategies reflected in gene transcription - a case study of two litter decomposers.</title>
        <authorList>
            <person name="Barbi F."/>
            <person name="Kohler A."/>
            <person name="Barry K."/>
            <person name="Baskaran P."/>
            <person name="Daum C."/>
            <person name="Fauchery L."/>
            <person name="Ihrmark K."/>
            <person name="Kuo A."/>
            <person name="LaButti K."/>
            <person name="Lipzen A."/>
            <person name="Morin E."/>
            <person name="Grigoriev I.V."/>
            <person name="Henrissat B."/>
            <person name="Lindahl B."/>
            <person name="Martin F."/>
        </authorList>
    </citation>
    <scope>NUCLEOTIDE SEQUENCE</scope>
    <source>
        <strain evidence="3">JB14</strain>
    </source>
</reference>
<sequence length="145" mass="16333">CSPGTREKILLDIVKWATSTKPDTLGYWMSGMAGTGKSTIAMSICMKLRDEGLLAGSFFCSCQIPECRDYRLIIPTLAYQLEKYSGRFAASLIEALHKDPDLPRRKPEQQVKTLLIEPWQTVIKDQKMLHQALLILDALDECDKA</sequence>
<keyword evidence="1" id="KW-0677">Repeat</keyword>
<evidence type="ECO:0000256" key="1">
    <source>
        <dbReference type="ARBA" id="ARBA00022737"/>
    </source>
</evidence>
<protein>
    <recommendedName>
        <fullName evidence="2">Nephrocystin 3-like N-terminal domain-containing protein</fullName>
    </recommendedName>
</protein>
<evidence type="ECO:0000259" key="2">
    <source>
        <dbReference type="Pfam" id="PF24883"/>
    </source>
</evidence>
<evidence type="ECO:0000313" key="3">
    <source>
        <dbReference type="EMBL" id="KAE9384932.1"/>
    </source>
</evidence>
<dbReference type="Proteomes" id="UP000799118">
    <property type="component" value="Unassembled WGS sequence"/>
</dbReference>
<dbReference type="SUPFAM" id="SSF52540">
    <property type="entry name" value="P-loop containing nucleoside triphosphate hydrolases"/>
    <property type="match status" value="1"/>
</dbReference>
<name>A0A6A4GH29_9AGAR</name>
<feature type="non-terminal residue" evidence="3">
    <location>
        <position position="145"/>
    </location>
</feature>